<dbReference type="GO" id="GO:0000976">
    <property type="term" value="F:transcription cis-regulatory region binding"/>
    <property type="evidence" value="ECO:0007669"/>
    <property type="project" value="TreeGrafter"/>
</dbReference>
<dbReference type="SUPFAM" id="SSF52172">
    <property type="entry name" value="CheY-like"/>
    <property type="match status" value="1"/>
</dbReference>
<evidence type="ECO:0000313" key="11">
    <source>
        <dbReference type="EMBL" id="MXS26097.1"/>
    </source>
</evidence>
<reference evidence="11 13" key="1">
    <citation type="submission" date="2019-04" db="EMBL/GenBank/DDBJ databases">
        <title>Step-wise assembly of the neonatal virome modulated by breast feeding.</title>
        <authorList>
            <person name="Liang G."/>
            <person name="Bushman F."/>
        </authorList>
    </citation>
    <scope>NUCLEOTIDE SEQUENCE [LARGE SCALE GENOMIC DNA]</scope>
    <source>
        <strain evidence="11 13">E3404</strain>
    </source>
</reference>
<dbReference type="Gene3D" id="3.40.50.2300">
    <property type="match status" value="1"/>
</dbReference>
<evidence type="ECO:0000256" key="4">
    <source>
        <dbReference type="ARBA" id="ARBA00023125"/>
    </source>
</evidence>
<dbReference type="Proteomes" id="UP000439965">
    <property type="component" value="Unassembled WGS sequence"/>
</dbReference>
<dbReference type="AlphaFoldDB" id="A0A366U880"/>
<dbReference type="Gene3D" id="1.10.10.10">
    <property type="entry name" value="Winged helix-like DNA-binding domain superfamily/Winged helix DNA-binding domain"/>
    <property type="match status" value="1"/>
</dbReference>
<dbReference type="CDD" id="cd00383">
    <property type="entry name" value="trans_reg_C"/>
    <property type="match status" value="1"/>
</dbReference>
<feature type="modified residue" description="4-aspartylphosphate" evidence="6">
    <location>
        <position position="51"/>
    </location>
</feature>
<dbReference type="EMBL" id="JARPZN010000001">
    <property type="protein sequence ID" value="MDT2688690.1"/>
    <property type="molecule type" value="Genomic_DNA"/>
</dbReference>
<dbReference type="PANTHER" id="PTHR48111:SF31">
    <property type="entry name" value="TRANSCRIPTIONAL REGULATORY PROTEIN YXDJ"/>
    <property type="match status" value="1"/>
</dbReference>
<keyword evidence="4 7" id="KW-0238">DNA-binding</keyword>
<feature type="domain" description="OmpR/PhoB-type" evidence="9">
    <location>
        <begin position="128"/>
        <end position="226"/>
    </location>
</feature>
<keyword evidence="2" id="KW-0902">Two-component regulatory system</keyword>
<gene>
    <name evidence="12" type="ORF">EGM181_11275</name>
    <name evidence="11" type="ORF">GTI89_08505</name>
    <name evidence="10" type="ORF">P7E30_00535</name>
</gene>
<feature type="DNA-binding region" description="OmpR/PhoB-type" evidence="7">
    <location>
        <begin position="128"/>
        <end position="226"/>
    </location>
</feature>
<dbReference type="InterPro" id="IPR001867">
    <property type="entry name" value="OmpR/PhoB-type_DNA-bd"/>
</dbReference>
<keyword evidence="1 6" id="KW-0597">Phosphoprotein</keyword>
<dbReference type="Pfam" id="PF00072">
    <property type="entry name" value="Response_reg"/>
    <property type="match status" value="1"/>
</dbReference>
<keyword evidence="5" id="KW-0804">Transcription</keyword>
<organism evidence="11 13">
    <name type="scientific">Enterococcus gallinarum</name>
    <dbReference type="NCBI Taxonomy" id="1353"/>
    <lineage>
        <taxon>Bacteria</taxon>
        <taxon>Bacillati</taxon>
        <taxon>Bacillota</taxon>
        <taxon>Bacilli</taxon>
        <taxon>Lactobacillales</taxon>
        <taxon>Enterococcaceae</taxon>
        <taxon>Enterococcus</taxon>
    </lineage>
</organism>
<dbReference type="GeneID" id="93224584"/>
<evidence type="ECO:0000256" key="6">
    <source>
        <dbReference type="PROSITE-ProRule" id="PRU00169"/>
    </source>
</evidence>
<dbReference type="PANTHER" id="PTHR48111">
    <property type="entry name" value="REGULATOR OF RPOS"/>
    <property type="match status" value="1"/>
</dbReference>
<sequence>MKIFLIEDDKSLVKMIESQLSRYAFETFIPQDFEKILEEFHRIEPDLVLLDVNLPFFDGFYWCQKIREQSLVPILFISARDGNMDQVMALEYGADDFLIKPFSYELLLAKIKSHIRRVYGDYAQSNRARQLKAGELIYYPEALKMNYLEKEEVLTVREGELLTLLMMAYPEMVSREQILNKLWDDERFVDDNTLSVNVGRLRKKMVSLGLDEPIQTIRGKGYALFIAGRPE</sequence>
<dbReference type="InterPro" id="IPR001789">
    <property type="entry name" value="Sig_transdc_resp-reg_receiver"/>
</dbReference>
<dbReference type="SUPFAM" id="SSF46894">
    <property type="entry name" value="C-terminal effector domain of the bipartite response regulators"/>
    <property type="match status" value="1"/>
</dbReference>
<dbReference type="PROSITE" id="PS50110">
    <property type="entry name" value="RESPONSE_REGULATORY"/>
    <property type="match status" value="1"/>
</dbReference>
<dbReference type="Proteomes" id="UP001183682">
    <property type="component" value="Unassembled WGS sequence"/>
</dbReference>
<evidence type="ECO:0000256" key="5">
    <source>
        <dbReference type="ARBA" id="ARBA00023163"/>
    </source>
</evidence>
<dbReference type="SMART" id="SM00448">
    <property type="entry name" value="REC"/>
    <property type="match status" value="1"/>
</dbReference>
<reference evidence="10" key="3">
    <citation type="submission" date="2023-03" db="EMBL/GenBank/DDBJ databases">
        <authorList>
            <person name="Shen W."/>
            <person name="Cai J."/>
        </authorList>
    </citation>
    <scope>NUCLEOTIDE SEQUENCE</scope>
    <source>
        <strain evidence="10">K69-2</strain>
    </source>
</reference>
<proteinExistence type="predicted"/>
<evidence type="ECO:0000256" key="7">
    <source>
        <dbReference type="PROSITE-ProRule" id="PRU01091"/>
    </source>
</evidence>
<dbReference type="InterPro" id="IPR036388">
    <property type="entry name" value="WH-like_DNA-bd_sf"/>
</dbReference>
<evidence type="ECO:0000259" key="9">
    <source>
        <dbReference type="PROSITE" id="PS51755"/>
    </source>
</evidence>
<protein>
    <submittedName>
        <fullName evidence="10 11">Response regulator</fullName>
    </submittedName>
</protein>
<evidence type="ECO:0000313" key="10">
    <source>
        <dbReference type="EMBL" id="MDT2688690.1"/>
    </source>
</evidence>
<dbReference type="GO" id="GO:0006355">
    <property type="term" value="P:regulation of DNA-templated transcription"/>
    <property type="evidence" value="ECO:0007669"/>
    <property type="project" value="InterPro"/>
</dbReference>
<dbReference type="Proteomes" id="UP000516696">
    <property type="component" value="Chromosome"/>
</dbReference>
<dbReference type="InterPro" id="IPR016032">
    <property type="entry name" value="Sig_transdc_resp-reg_C-effctor"/>
</dbReference>
<accession>A0A366U880</accession>
<dbReference type="EMBL" id="CP050485">
    <property type="protein sequence ID" value="QOG27797.1"/>
    <property type="molecule type" value="Genomic_DNA"/>
</dbReference>
<evidence type="ECO:0000313" key="13">
    <source>
        <dbReference type="Proteomes" id="UP000439965"/>
    </source>
</evidence>
<dbReference type="GO" id="GO:0005829">
    <property type="term" value="C:cytosol"/>
    <property type="evidence" value="ECO:0007669"/>
    <property type="project" value="TreeGrafter"/>
</dbReference>
<dbReference type="InterPro" id="IPR039420">
    <property type="entry name" value="WalR-like"/>
</dbReference>
<evidence type="ECO:0000259" key="8">
    <source>
        <dbReference type="PROSITE" id="PS50110"/>
    </source>
</evidence>
<dbReference type="InterPro" id="IPR011006">
    <property type="entry name" value="CheY-like_superfamily"/>
</dbReference>
<dbReference type="Pfam" id="PF00486">
    <property type="entry name" value="Trans_reg_C"/>
    <property type="match status" value="1"/>
</dbReference>
<dbReference type="RefSeq" id="WP_003126248.1">
    <property type="nucleotide sequence ID" value="NZ_BSYC01000001.1"/>
</dbReference>
<name>A0A366U880_ENTGA</name>
<evidence type="ECO:0000313" key="14">
    <source>
        <dbReference type="Proteomes" id="UP000516696"/>
    </source>
</evidence>
<dbReference type="PROSITE" id="PS51755">
    <property type="entry name" value="OMPR_PHOB"/>
    <property type="match status" value="1"/>
</dbReference>
<reference evidence="12 14" key="2">
    <citation type="submission" date="2020-03" db="EMBL/GenBank/DDBJ databases">
        <title>Characterization of ganglioside-mimicking enterococci.</title>
        <authorList>
            <person name="Patry R.T."/>
            <person name="Nothaft H."/>
            <person name="Bridger R."/>
            <person name="Shajahan A."/>
            <person name="Huynh S."/>
            <person name="Sanchez S."/>
            <person name="Azadi P."/>
            <person name="Cooper K."/>
            <person name="Miller W.G."/>
            <person name="Parker C.T."/>
            <person name="Wells L."/>
            <person name="Szymanski C.M."/>
        </authorList>
    </citation>
    <scope>NUCLEOTIDE SEQUENCE [LARGE SCALE GENOMIC DNA]</scope>
    <source>
        <strain evidence="12 14">EGM181</strain>
    </source>
</reference>
<dbReference type="GO" id="GO:0032993">
    <property type="term" value="C:protein-DNA complex"/>
    <property type="evidence" value="ECO:0007669"/>
    <property type="project" value="TreeGrafter"/>
</dbReference>
<evidence type="ECO:0000256" key="3">
    <source>
        <dbReference type="ARBA" id="ARBA00023015"/>
    </source>
</evidence>
<keyword evidence="3" id="KW-0805">Transcription regulation</keyword>
<feature type="domain" description="Response regulatory" evidence="8">
    <location>
        <begin position="2"/>
        <end position="115"/>
    </location>
</feature>
<evidence type="ECO:0000256" key="2">
    <source>
        <dbReference type="ARBA" id="ARBA00023012"/>
    </source>
</evidence>
<dbReference type="EMBL" id="WVTI01000006">
    <property type="protein sequence ID" value="MXS26097.1"/>
    <property type="molecule type" value="Genomic_DNA"/>
</dbReference>
<dbReference type="GO" id="GO:0000156">
    <property type="term" value="F:phosphorelay response regulator activity"/>
    <property type="evidence" value="ECO:0007669"/>
    <property type="project" value="TreeGrafter"/>
</dbReference>
<dbReference type="SMART" id="SM00862">
    <property type="entry name" value="Trans_reg_C"/>
    <property type="match status" value="1"/>
</dbReference>
<evidence type="ECO:0000313" key="12">
    <source>
        <dbReference type="EMBL" id="QOG27797.1"/>
    </source>
</evidence>
<evidence type="ECO:0000256" key="1">
    <source>
        <dbReference type="ARBA" id="ARBA00022553"/>
    </source>
</evidence>
<dbReference type="Gene3D" id="6.10.250.690">
    <property type="match status" value="1"/>
</dbReference>